<proteinExistence type="predicted"/>
<dbReference type="InterPro" id="IPR002734">
    <property type="entry name" value="RibDG_C"/>
</dbReference>
<dbReference type="GO" id="GO:0009231">
    <property type="term" value="P:riboflavin biosynthetic process"/>
    <property type="evidence" value="ECO:0007669"/>
    <property type="project" value="InterPro"/>
</dbReference>
<feature type="domain" description="Bacterial bifunctional deaminase-reductase C-terminal" evidence="1">
    <location>
        <begin position="4"/>
        <end position="187"/>
    </location>
</feature>
<dbReference type="Gene3D" id="3.40.430.10">
    <property type="entry name" value="Dihydrofolate Reductase, subunit A"/>
    <property type="match status" value="1"/>
</dbReference>
<protein>
    <submittedName>
        <fullName evidence="2">Dihydrofolate reductase</fullName>
    </submittedName>
</protein>
<sequence length="220" mass="23376">MRLVAHEFMTLDGVMQGPGGAEEDTTGGFRGGGWGATIFDDVVAKTVDGWFGGTTALLFGRTTYDMMADYWSRVTDPDDRVAARLNAAPKHVVSTTMGGSGPMAGDGPWASTTSVVADDVLARIRSLKDEGEGELQVHGSWQLLQTLLAERLLDELRLIVVPAAIGSGKRVFEQASPTGFDVTDARVATNGCVAMTLIPAPFRTAAFEVVDGKERLVEQG</sequence>
<organism evidence="2 3">
    <name type="scientific">Agrococcus baldri</name>
    <dbReference type="NCBI Taxonomy" id="153730"/>
    <lineage>
        <taxon>Bacteria</taxon>
        <taxon>Bacillati</taxon>
        <taxon>Actinomycetota</taxon>
        <taxon>Actinomycetes</taxon>
        <taxon>Micrococcales</taxon>
        <taxon>Microbacteriaceae</taxon>
        <taxon>Agrococcus</taxon>
    </lineage>
</organism>
<dbReference type="GO" id="GO:0008703">
    <property type="term" value="F:5-amino-6-(5-phosphoribosylamino)uracil reductase activity"/>
    <property type="evidence" value="ECO:0007669"/>
    <property type="project" value="InterPro"/>
</dbReference>
<dbReference type="InterPro" id="IPR024072">
    <property type="entry name" value="DHFR-like_dom_sf"/>
</dbReference>
<dbReference type="Pfam" id="PF01872">
    <property type="entry name" value="RibD_C"/>
    <property type="match status" value="1"/>
</dbReference>
<gene>
    <name evidence="2" type="ORF">SAMN04487783_1221</name>
</gene>
<evidence type="ECO:0000313" key="3">
    <source>
        <dbReference type="Proteomes" id="UP000198506"/>
    </source>
</evidence>
<comment type="caution">
    <text evidence="2">The sequence shown here is derived from an EMBL/GenBank/DDBJ whole genome shotgun (WGS) entry which is preliminary data.</text>
</comment>
<dbReference type="RefSeq" id="WP_092916913.1">
    <property type="nucleotide sequence ID" value="NZ_FOZN01000002.1"/>
</dbReference>
<evidence type="ECO:0000259" key="1">
    <source>
        <dbReference type="Pfam" id="PF01872"/>
    </source>
</evidence>
<evidence type="ECO:0000313" key="2">
    <source>
        <dbReference type="EMBL" id="SFS09178.1"/>
    </source>
</evidence>
<reference evidence="2 3" key="1">
    <citation type="submission" date="2016-10" db="EMBL/GenBank/DDBJ databases">
        <authorList>
            <person name="Varghese N."/>
            <person name="Submissions S."/>
        </authorList>
    </citation>
    <scope>NUCLEOTIDE SEQUENCE [LARGE SCALE GENOMIC DNA]</scope>
    <source>
        <strain evidence="2 3">IAM 15147</strain>
    </source>
</reference>
<dbReference type="SUPFAM" id="SSF53597">
    <property type="entry name" value="Dihydrofolate reductase-like"/>
    <property type="match status" value="1"/>
</dbReference>
<dbReference type="Proteomes" id="UP000198506">
    <property type="component" value="Unassembled WGS sequence"/>
</dbReference>
<keyword evidence="3" id="KW-1185">Reference proteome</keyword>
<name>A0AA94HM06_9MICO</name>
<accession>A0AA94HM06</accession>
<dbReference type="AlphaFoldDB" id="A0AA94HM06"/>
<dbReference type="EMBL" id="FOZN01000002">
    <property type="protein sequence ID" value="SFS09178.1"/>
    <property type="molecule type" value="Genomic_DNA"/>
</dbReference>